<protein>
    <submittedName>
        <fullName evidence="1">Uncharacterized protein</fullName>
    </submittedName>
</protein>
<keyword evidence="2" id="KW-1185">Reference proteome</keyword>
<dbReference type="Proteomes" id="UP001603857">
    <property type="component" value="Unassembled WGS sequence"/>
</dbReference>
<evidence type="ECO:0000313" key="2">
    <source>
        <dbReference type="Proteomes" id="UP001603857"/>
    </source>
</evidence>
<reference evidence="1 2" key="1">
    <citation type="submission" date="2024-08" db="EMBL/GenBank/DDBJ databases">
        <title>Insights into the chromosomal genome structure of Flemingia macrophylla.</title>
        <authorList>
            <person name="Ding Y."/>
            <person name="Zhao Y."/>
            <person name="Bi W."/>
            <person name="Wu M."/>
            <person name="Zhao G."/>
            <person name="Gong Y."/>
            <person name="Li W."/>
            <person name="Zhang P."/>
        </authorList>
    </citation>
    <scope>NUCLEOTIDE SEQUENCE [LARGE SCALE GENOMIC DNA]</scope>
    <source>
        <strain evidence="1">DYQJB</strain>
        <tissue evidence="1">Leaf</tissue>
    </source>
</reference>
<organism evidence="1 2">
    <name type="scientific">Flemingia macrophylla</name>
    <dbReference type="NCBI Taxonomy" id="520843"/>
    <lineage>
        <taxon>Eukaryota</taxon>
        <taxon>Viridiplantae</taxon>
        <taxon>Streptophyta</taxon>
        <taxon>Embryophyta</taxon>
        <taxon>Tracheophyta</taxon>
        <taxon>Spermatophyta</taxon>
        <taxon>Magnoliopsida</taxon>
        <taxon>eudicotyledons</taxon>
        <taxon>Gunneridae</taxon>
        <taxon>Pentapetalae</taxon>
        <taxon>rosids</taxon>
        <taxon>fabids</taxon>
        <taxon>Fabales</taxon>
        <taxon>Fabaceae</taxon>
        <taxon>Papilionoideae</taxon>
        <taxon>50 kb inversion clade</taxon>
        <taxon>NPAAA clade</taxon>
        <taxon>indigoferoid/millettioid clade</taxon>
        <taxon>Phaseoleae</taxon>
        <taxon>Flemingia</taxon>
    </lineage>
</organism>
<sequence length="52" mass="6007">MWEIALVLFCHISALNQKFHLVVASLFTNFVCINSLFQWKPLPLSHSNDVHP</sequence>
<gene>
    <name evidence="1" type="ORF">Fmac_027139</name>
</gene>
<dbReference type="EMBL" id="JBGMDY010000009">
    <property type="protein sequence ID" value="KAL2322760.1"/>
    <property type="molecule type" value="Genomic_DNA"/>
</dbReference>
<evidence type="ECO:0000313" key="1">
    <source>
        <dbReference type="EMBL" id="KAL2322760.1"/>
    </source>
</evidence>
<proteinExistence type="predicted"/>
<dbReference type="AlphaFoldDB" id="A0ABD1LII6"/>
<name>A0ABD1LII6_9FABA</name>
<comment type="caution">
    <text evidence="1">The sequence shown here is derived from an EMBL/GenBank/DDBJ whole genome shotgun (WGS) entry which is preliminary data.</text>
</comment>
<accession>A0ABD1LII6</accession>